<dbReference type="EMBL" id="LN890655">
    <property type="protein sequence ID" value="CUS02960.2"/>
    <property type="molecule type" value="Genomic_DNA"/>
</dbReference>
<protein>
    <submittedName>
        <fullName evidence="2">Anti-sigma factor antagonist</fullName>
    </submittedName>
</protein>
<organism evidence="2 3">
    <name type="scientific">Candidatus Promineifilum breve</name>
    <dbReference type="NCBI Taxonomy" id="1806508"/>
    <lineage>
        <taxon>Bacteria</taxon>
        <taxon>Bacillati</taxon>
        <taxon>Chloroflexota</taxon>
        <taxon>Ardenticatenia</taxon>
        <taxon>Candidatus Promineifilales</taxon>
        <taxon>Candidatus Promineifilaceae</taxon>
        <taxon>Candidatus Promineifilum</taxon>
    </lineage>
</organism>
<dbReference type="CDD" id="cd07043">
    <property type="entry name" value="STAS_anti-anti-sigma_factors"/>
    <property type="match status" value="1"/>
</dbReference>
<dbReference type="Proteomes" id="UP000215027">
    <property type="component" value="Chromosome I"/>
</dbReference>
<dbReference type="Pfam" id="PF01740">
    <property type="entry name" value="STAS"/>
    <property type="match status" value="1"/>
</dbReference>
<dbReference type="Gene3D" id="3.30.750.24">
    <property type="entry name" value="STAS domain"/>
    <property type="match status" value="1"/>
</dbReference>
<evidence type="ECO:0000313" key="2">
    <source>
        <dbReference type="EMBL" id="CUS02960.2"/>
    </source>
</evidence>
<proteinExistence type="predicted"/>
<dbReference type="AlphaFoldDB" id="A0A160T356"/>
<dbReference type="PROSITE" id="PS50801">
    <property type="entry name" value="STAS"/>
    <property type="match status" value="1"/>
</dbReference>
<dbReference type="InterPro" id="IPR002645">
    <property type="entry name" value="STAS_dom"/>
</dbReference>
<name>A0A160T356_9CHLR</name>
<feature type="domain" description="STAS" evidence="1">
    <location>
        <begin position="14"/>
        <end position="129"/>
    </location>
</feature>
<gene>
    <name evidence="2" type="ORF">CFX0092_A1082</name>
</gene>
<dbReference type="KEGG" id="pbf:CFX0092_A1082"/>
<keyword evidence="3" id="KW-1185">Reference proteome</keyword>
<accession>A0A160T356</accession>
<evidence type="ECO:0000259" key="1">
    <source>
        <dbReference type="PROSITE" id="PS50801"/>
    </source>
</evidence>
<reference evidence="2" key="1">
    <citation type="submission" date="2016-01" db="EMBL/GenBank/DDBJ databases">
        <authorList>
            <person name="Mcilroy J.S."/>
            <person name="Karst M S."/>
            <person name="Albertsen M."/>
        </authorList>
    </citation>
    <scope>NUCLEOTIDE SEQUENCE</scope>
    <source>
        <strain evidence="2">Cfx-K</strain>
    </source>
</reference>
<sequence length="130" mass="14030">MEIASWHETGAVPVTILQVKGDLTANEPLESRARAAVLDGARDIVLDLSHVPYISSAGLRAIHIIYMLLRDADPDDGVAATQGIARGTYKSPHLKLVRPSKNGQKALSTAGYDMFLDLFDNVPTAVASYR</sequence>
<dbReference type="SUPFAM" id="SSF52091">
    <property type="entry name" value="SpoIIaa-like"/>
    <property type="match status" value="1"/>
</dbReference>
<dbReference type="RefSeq" id="WP_095042518.1">
    <property type="nucleotide sequence ID" value="NZ_LN890655.1"/>
</dbReference>
<dbReference type="InterPro" id="IPR036513">
    <property type="entry name" value="STAS_dom_sf"/>
</dbReference>
<dbReference type="OrthoDB" id="9794628at2"/>
<evidence type="ECO:0000313" key="3">
    <source>
        <dbReference type="Proteomes" id="UP000215027"/>
    </source>
</evidence>